<evidence type="ECO:0000313" key="1">
    <source>
        <dbReference type="EnsemblMetazoa" id="SMAR001630-PA"/>
    </source>
</evidence>
<dbReference type="HOGENOM" id="CLU_2032472_0_0_1"/>
<protein>
    <submittedName>
        <fullName evidence="1">Uncharacterized protein</fullName>
    </submittedName>
</protein>
<accession>T1IL13</accession>
<dbReference type="AlphaFoldDB" id="T1IL13"/>
<name>T1IL13_STRMM</name>
<dbReference type="Proteomes" id="UP000014500">
    <property type="component" value="Unassembled WGS sequence"/>
</dbReference>
<reference evidence="2" key="1">
    <citation type="submission" date="2011-05" db="EMBL/GenBank/DDBJ databases">
        <authorList>
            <person name="Richards S.R."/>
            <person name="Qu J."/>
            <person name="Jiang H."/>
            <person name="Jhangiani S.N."/>
            <person name="Agravi P."/>
            <person name="Goodspeed R."/>
            <person name="Gross S."/>
            <person name="Mandapat C."/>
            <person name="Jackson L."/>
            <person name="Mathew T."/>
            <person name="Pu L."/>
            <person name="Thornton R."/>
            <person name="Saada N."/>
            <person name="Wilczek-Boney K.B."/>
            <person name="Lee S."/>
            <person name="Kovar C."/>
            <person name="Wu Y."/>
            <person name="Scherer S.E."/>
            <person name="Worley K.C."/>
            <person name="Muzny D.M."/>
            <person name="Gibbs R."/>
        </authorList>
    </citation>
    <scope>NUCLEOTIDE SEQUENCE</scope>
    <source>
        <strain evidence="2">Brora</strain>
    </source>
</reference>
<dbReference type="EMBL" id="JH430694">
    <property type="status" value="NOT_ANNOTATED_CDS"/>
    <property type="molecule type" value="Genomic_DNA"/>
</dbReference>
<sequence>MVRRCLAAVQNVYHPPSLMDALQAVSIAGDLLSKRWPWFRSDPMIKMEPTDPCSPSLQGRDRVDAITVDCYNMSFYGFLKQRAVNPHKVGVCICLKNDEKLPHTQHFGIDLMISKCPSIDGV</sequence>
<evidence type="ECO:0000313" key="2">
    <source>
        <dbReference type="Proteomes" id="UP000014500"/>
    </source>
</evidence>
<proteinExistence type="predicted"/>
<organism evidence="1 2">
    <name type="scientific">Strigamia maritima</name>
    <name type="common">European centipede</name>
    <name type="synonym">Geophilus maritimus</name>
    <dbReference type="NCBI Taxonomy" id="126957"/>
    <lineage>
        <taxon>Eukaryota</taxon>
        <taxon>Metazoa</taxon>
        <taxon>Ecdysozoa</taxon>
        <taxon>Arthropoda</taxon>
        <taxon>Myriapoda</taxon>
        <taxon>Chilopoda</taxon>
        <taxon>Pleurostigmophora</taxon>
        <taxon>Geophilomorpha</taxon>
        <taxon>Linotaeniidae</taxon>
        <taxon>Strigamia</taxon>
    </lineage>
</organism>
<reference evidence="1" key="2">
    <citation type="submission" date="2015-02" db="UniProtKB">
        <authorList>
            <consortium name="EnsemblMetazoa"/>
        </authorList>
    </citation>
    <scope>IDENTIFICATION</scope>
</reference>
<dbReference type="EnsemblMetazoa" id="SMAR001630-RA">
    <property type="protein sequence ID" value="SMAR001630-PA"/>
    <property type="gene ID" value="SMAR001630"/>
</dbReference>
<keyword evidence="2" id="KW-1185">Reference proteome</keyword>